<reference evidence="2" key="1">
    <citation type="submission" date="2020-12" db="EMBL/GenBank/DDBJ databases">
        <title>Geomonas sp. Red875, isolated from river sediment.</title>
        <authorList>
            <person name="Xu Z."/>
            <person name="Zhang Z."/>
            <person name="Masuda Y."/>
            <person name="Itoh H."/>
            <person name="Senoo K."/>
        </authorList>
    </citation>
    <scope>NUCLEOTIDE SEQUENCE</scope>
    <source>
        <strain evidence="2">Red875</strain>
    </source>
</reference>
<comment type="caution">
    <text evidence="2">The sequence shown here is derived from an EMBL/GenBank/DDBJ whole genome shotgun (WGS) entry which is preliminary data.</text>
</comment>
<keyword evidence="1" id="KW-1133">Transmembrane helix</keyword>
<evidence type="ECO:0000256" key="1">
    <source>
        <dbReference type="SAM" id="Phobius"/>
    </source>
</evidence>
<organism evidence="2 3">
    <name type="scientific">Geomesophilobacter sediminis</name>
    <dbReference type="NCBI Taxonomy" id="2798584"/>
    <lineage>
        <taxon>Bacteria</taxon>
        <taxon>Pseudomonadati</taxon>
        <taxon>Thermodesulfobacteriota</taxon>
        <taxon>Desulfuromonadia</taxon>
        <taxon>Geobacterales</taxon>
        <taxon>Geobacteraceae</taxon>
        <taxon>Geomesophilobacter</taxon>
    </lineage>
</organism>
<keyword evidence="3" id="KW-1185">Reference proteome</keyword>
<accession>A0A8J7JKN8</accession>
<evidence type="ECO:0000313" key="2">
    <source>
        <dbReference type="EMBL" id="MBJ6724040.1"/>
    </source>
</evidence>
<feature type="transmembrane region" description="Helical" evidence="1">
    <location>
        <begin position="128"/>
        <end position="161"/>
    </location>
</feature>
<evidence type="ECO:0000313" key="3">
    <source>
        <dbReference type="Proteomes" id="UP000636888"/>
    </source>
</evidence>
<name>A0A8J7JKN8_9BACT</name>
<dbReference type="Proteomes" id="UP000636888">
    <property type="component" value="Unassembled WGS sequence"/>
</dbReference>
<evidence type="ECO:0008006" key="4">
    <source>
        <dbReference type="Google" id="ProtNLM"/>
    </source>
</evidence>
<dbReference type="AlphaFoldDB" id="A0A8J7JKN8"/>
<feature type="transmembrane region" description="Helical" evidence="1">
    <location>
        <begin position="83"/>
        <end position="108"/>
    </location>
</feature>
<proteinExistence type="predicted"/>
<sequence length="177" mass="19302">MEGMVLGSAAEQGVIRGTDGNRYRFDRPEWKSSIAPAAGQKVDFVADEGHAREIYLIADAGPDGPGKNAAGTVFRTPGKTVPAVIYTCYLASLLYGITLFVGVIIAYVYRRDAEGTWYGSHYGYQIAIFWKALIGFVLGFATIFFGVGAVILLLTYLWVIFKTVQGWRQLTEGSAIS</sequence>
<dbReference type="EMBL" id="JAEMHM010000003">
    <property type="protein sequence ID" value="MBJ6724040.1"/>
    <property type="molecule type" value="Genomic_DNA"/>
</dbReference>
<keyword evidence="1" id="KW-0812">Transmembrane</keyword>
<protein>
    <recommendedName>
        <fullName evidence="4">DUF4870 domain-containing protein</fullName>
    </recommendedName>
</protein>
<keyword evidence="1" id="KW-0472">Membrane</keyword>
<gene>
    <name evidence="2" type="ORF">JFN93_04900</name>
</gene>
<dbReference type="RefSeq" id="WP_199382878.1">
    <property type="nucleotide sequence ID" value="NZ_JAEMHM010000003.1"/>
</dbReference>